<evidence type="ECO:0000259" key="2">
    <source>
        <dbReference type="PROSITE" id="PS50234"/>
    </source>
</evidence>
<dbReference type="InterPro" id="IPR021908">
    <property type="entry name" value="YfbK_C"/>
</dbReference>
<feature type="domain" description="VWFA" evidence="2">
    <location>
        <begin position="225"/>
        <end position="403"/>
    </location>
</feature>
<dbReference type="PROSITE" id="PS50234">
    <property type="entry name" value="VWFA"/>
    <property type="match status" value="1"/>
</dbReference>
<feature type="compositionally biased region" description="Basic and acidic residues" evidence="1">
    <location>
        <begin position="60"/>
        <end position="78"/>
    </location>
</feature>
<dbReference type="Pfam" id="PF00092">
    <property type="entry name" value="VWA"/>
    <property type="match status" value="1"/>
</dbReference>
<dbReference type="InterPro" id="IPR036465">
    <property type="entry name" value="vWFA_dom_sf"/>
</dbReference>
<dbReference type="InterPro" id="IPR022156">
    <property type="entry name" value="Uncharacterised_YfbK_N"/>
</dbReference>
<comment type="caution">
    <text evidence="3">The sequence shown here is derived from an EMBL/GenBank/DDBJ whole genome shotgun (WGS) entry which is preliminary data.</text>
</comment>
<dbReference type="Pfam" id="PF12450">
    <property type="entry name" value="vWF_A"/>
    <property type="match status" value="1"/>
</dbReference>
<gene>
    <name evidence="3" type="ORF">K7G82_28480</name>
</gene>
<dbReference type="CDD" id="cd01465">
    <property type="entry name" value="vWA_subgroup"/>
    <property type="match status" value="1"/>
</dbReference>
<keyword evidence="4" id="KW-1185">Reference proteome</keyword>
<dbReference type="PANTHER" id="PTHR10166">
    <property type="entry name" value="VOLTAGE-DEPENDENT CALCIUM CHANNEL SUBUNIT ALPHA-2/DELTA-RELATED"/>
    <property type="match status" value="1"/>
</dbReference>
<dbReference type="InterPro" id="IPR002035">
    <property type="entry name" value="VWF_A"/>
</dbReference>
<dbReference type="Pfam" id="PF12034">
    <property type="entry name" value="YfbK_C"/>
    <property type="match status" value="1"/>
</dbReference>
<dbReference type="Gene3D" id="3.40.50.410">
    <property type="entry name" value="von Willebrand factor, type A domain"/>
    <property type="match status" value="1"/>
</dbReference>
<protein>
    <submittedName>
        <fullName evidence="3">VWA domain-containing protein</fullName>
    </submittedName>
</protein>
<dbReference type="PROSITE" id="PS00430">
    <property type="entry name" value="TONB_DEPENDENT_REC_1"/>
    <property type="match status" value="1"/>
</dbReference>
<dbReference type="PROSITE" id="PS51257">
    <property type="entry name" value="PROKAR_LIPOPROTEIN"/>
    <property type="match status" value="1"/>
</dbReference>
<dbReference type="PANTHER" id="PTHR10166:SF37">
    <property type="entry name" value="STOLID, ISOFORM H"/>
    <property type="match status" value="1"/>
</dbReference>
<organism evidence="3 4">
    <name type="scientific">Sphingomonas colocasiae</name>
    <dbReference type="NCBI Taxonomy" id="1848973"/>
    <lineage>
        <taxon>Bacteria</taxon>
        <taxon>Pseudomonadati</taxon>
        <taxon>Pseudomonadota</taxon>
        <taxon>Alphaproteobacteria</taxon>
        <taxon>Sphingomonadales</taxon>
        <taxon>Sphingomonadaceae</taxon>
        <taxon>Sphingomonas</taxon>
    </lineage>
</organism>
<evidence type="ECO:0000313" key="4">
    <source>
        <dbReference type="Proteomes" id="UP000706039"/>
    </source>
</evidence>
<dbReference type="InterPro" id="IPR051173">
    <property type="entry name" value="Ca_channel_alpha-2/delta"/>
</dbReference>
<feature type="region of interest" description="Disordered" evidence="1">
    <location>
        <begin position="57"/>
        <end position="89"/>
    </location>
</feature>
<dbReference type="Proteomes" id="UP000706039">
    <property type="component" value="Unassembled WGS sequence"/>
</dbReference>
<evidence type="ECO:0000256" key="1">
    <source>
        <dbReference type="SAM" id="MobiDB-lite"/>
    </source>
</evidence>
<accession>A0ABS7PY80</accession>
<reference evidence="3 4" key="1">
    <citation type="submission" date="2021-08" db="EMBL/GenBank/DDBJ databases">
        <authorList>
            <person name="Tuo L."/>
        </authorList>
    </citation>
    <scope>NUCLEOTIDE SEQUENCE [LARGE SCALE GENOMIC DNA]</scope>
    <source>
        <strain evidence="3 4">JCM 31229</strain>
    </source>
</reference>
<dbReference type="SUPFAM" id="SSF53300">
    <property type="entry name" value="vWA-like"/>
    <property type="match status" value="1"/>
</dbReference>
<dbReference type="EMBL" id="JAINVV010000015">
    <property type="protein sequence ID" value="MBY8826273.1"/>
    <property type="molecule type" value="Genomic_DNA"/>
</dbReference>
<sequence length="592" mass="63721">MRTIVAAVLRENVMPRLHAIIAAGLTSTALAACAGSGGNQRPELTDQAAANESIVVTAQRLDRSTESRPKSRHDDARRIAPPPPPPAPSEVIVTGSAIAPMQAYADRHFPMPPPIGRDRFTAISENPFKVAREEPVSTFSIDVDTASYAFVRASLNRNVLPQPAAVRTEEMVNYFPYDYAAPRSADQPFASNVAVFPSPWTQGRKLVRIGIKGYAIHQATRPRANLVFLIDTSGSMNAANKLPLVKQSLSMLLDQLGENDSVAIVTYAGTAGTALEPTPVRQRERIRAVIDNLGAGGSTAGAEGIRQAYALAARNFDPRGVNRVMLATDGDFNVGITDQGELKGYIERERSKGIFLSVLGFGMGNYNDALMQTLAQNGNGAAAYIDTVGEARKALVDEATSTLFPIAKDVKIQVEFNPATVAEYRLVGYETRLLNRDDFDNDKVDAGDVGSGQSVTALYEIVPVGGPRAIGDLRYSANAAQRRVVQPDIASEYGFVKIRYKLPKSDTSRLISTPIDRRAESASFDAAPMDARFATAVAAFAELLRGGRHSGSMTYDDILRLVAGARGEDAFGYRAEFIQLVRAAKAARSMPG</sequence>
<dbReference type="InterPro" id="IPR010916">
    <property type="entry name" value="TonB_box_CS"/>
</dbReference>
<proteinExistence type="predicted"/>
<dbReference type="SMART" id="SM00327">
    <property type="entry name" value="VWA"/>
    <property type="match status" value="1"/>
</dbReference>
<name>A0ABS7PY80_9SPHN</name>
<evidence type="ECO:0000313" key="3">
    <source>
        <dbReference type="EMBL" id="MBY8826273.1"/>
    </source>
</evidence>